<comment type="caution">
    <text evidence="1">The sequence shown here is derived from an EMBL/GenBank/DDBJ whole genome shotgun (WGS) entry which is preliminary data.</text>
</comment>
<protein>
    <submittedName>
        <fullName evidence="1">Uncharacterized protein</fullName>
    </submittedName>
</protein>
<dbReference type="EMBL" id="QGNW01000005">
    <property type="protein sequence ID" value="RVX21599.1"/>
    <property type="molecule type" value="Genomic_DNA"/>
</dbReference>
<sequence length="100" mass="11326">MAMRDLDGGLMKGSRWERGLRSSSGMISGVVMRCCPKVFPNYLPWRSIGTQRSMKELFHMLRDLRISSEEDSVLWKGGGHGSFRIKDAYKLFVLLVPSSS</sequence>
<proteinExistence type="predicted"/>
<gene>
    <name evidence="1" type="ORF">CK203_002123</name>
</gene>
<name>A0A438KK69_VITVI</name>
<accession>A0A438KK69</accession>
<dbReference type="AlphaFoldDB" id="A0A438KK69"/>
<evidence type="ECO:0000313" key="2">
    <source>
        <dbReference type="Proteomes" id="UP000288805"/>
    </source>
</evidence>
<dbReference type="Proteomes" id="UP000288805">
    <property type="component" value="Unassembled WGS sequence"/>
</dbReference>
<reference evidence="1 2" key="1">
    <citation type="journal article" date="2018" name="PLoS Genet.">
        <title>Population sequencing reveals clonal diversity and ancestral inbreeding in the grapevine cultivar Chardonnay.</title>
        <authorList>
            <person name="Roach M.J."/>
            <person name="Johnson D.L."/>
            <person name="Bohlmann J."/>
            <person name="van Vuuren H.J."/>
            <person name="Jones S.J."/>
            <person name="Pretorius I.S."/>
            <person name="Schmidt S.A."/>
            <person name="Borneman A.R."/>
        </authorList>
    </citation>
    <scope>NUCLEOTIDE SEQUENCE [LARGE SCALE GENOMIC DNA]</scope>
    <source>
        <strain evidence="2">cv. Chardonnay</strain>
        <tissue evidence="1">Leaf</tissue>
    </source>
</reference>
<evidence type="ECO:0000313" key="1">
    <source>
        <dbReference type="EMBL" id="RVX21599.1"/>
    </source>
</evidence>
<organism evidence="1 2">
    <name type="scientific">Vitis vinifera</name>
    <name type="common">Grape</name>
    <dbReference type="NCBI Taxonomy" id="29760"/>
    <lineage>
        <taxon>Eukaryota</taxon>
        <taxon>Viridiplantae</taxon>
        <taxon>Streptophyta</taxon>
        <taxon>Embryophyta</taxon>
        <taxon>Tracheophyta</taxon>
        <taxon>Spermatophyta</taxon>
        <taxon>Magnoliopsida</taxon>
        <taxon>eudicotyledons</taxon>
        <taxon>Gunneridae</taxon>
        <taxon>Pentapetalae</taxon>
        <taxon>rosids</taxon>
        <taxon>Vitales</taxon>
        <taxon>Vitaceae</taxon>
        <taxon>Viteae</taxon>
        <taxon>Vitis</taxon>
    </lineage>
</organism>